<dbReference type="Pfam" id="PF02146">
    <property type="entry name" value="SIR2"/>
    <property type="match status" value="1"/>
</dbReference>
<dbReference type="InterPro" id="IPR003000">
    <property type="entry name" value="Sirtuin"/>
</dbReference>
<accession>G6AHJ3</accession>
<dbReference type="GO" id="GO:0070403">
    <property type="term" value="F:NAD+ binding"/>
    <property type="evidence" value="ECO:0007669"/>
    <property type="project" value="InterPro"/>
</dbReference>
<dbReference type="PANTHER" id="PTHR11085:SF4">
    <property type="entry name" value="NAD-DEPENDENT PROTEIN DEACYLASE"/>
    <property type="match status" value="1"/>
</dbReference>
<dbReference type="Proteomes" id="UP000004597">
    <property type="component" value="Unassembled WGS sequence"/>
</dbReference>
<comment type="caution">
    <text evidence="4">Lacks conserved residue(s) required for the propagation of feature annotation.</text>
</comment>
<dbReference type="HOGENOM" id="CLU_023643_3_1_10"/>
<dbReference type="EMBL" id="AFXP01000014">
    <property type="protein sequence ID" value="EHG15994.1"/>
    <property type="molecule type" value="Genomic_DNA"/>
</dbReference>
<sequence>MEDNTMYYRFQTLDIINKKYMKKIVFLTGAGMSVESGFKTFRGNDGLWENYPVEQVASHEGWEANPTLVNNFYNMLRKKLYAAEPNDGHRIIKQLEQAYNVTVITQNVDNLHEKAGSKHVIHLHGELSKVCSSKDPYDSRYIKELPPDHCEVAPGTLAGDGSLLRPFIVFFGEAVPMIEPAAEEAMQADIFVIIGTSLNVYPAAGLVRYTRPGTPIYLIDPDDVPADRNVTHIRKGASEGMKELISRL</sequence>
<feature type="domain" description="Deacetylase sirtuin-type" evidence="5">
    <location>
        <begin position="1"/>
        <end position="248"/>
    </location>
</feature>
<dbReference type="STRING" id="857291.HMPREF9138_01570"/>
<name>G6AHJ3_9BACT</name>
<dbReference type="InterPro" id="IPR050134">
    <property type="entry name" value="NAD-dep_sirtuin_deacylases"/>
</dbReference>
<dbReference type="InterPro" id="IPR026591">
    <property type="entry name" value="Sirtuin_cat_small_dom_sf"/>
</dbReference>
<dbReference type="Gene3D" id="3.40.50.1220">
    <property type="entry name" value="TPP-binding domain"/>
    <property type="match status" value="1"/>
</dbReference>
<dbReference type="SUPFAM" id="SSF52467">
    <property type="entry name" value="DHS-like NAD/FAD-binding domain"/>
    <property type="match status" value="1"/>
</dbReference>
<reference evidence="6 7" key="1">
    <citation type="submission" date="2011-10" db="EMBL/GenBank/DDBJ databases">
        <title>The Genome Sequence of Prevotella histicola F0411.</title>
        <authorList>
            <consortium name="The Broad Institute Genome Sequencing Platform"/>
            <person name="Earl A."/>
            <person name="Ward D."/>
            <person name="Feldgarden M."/>
            <person name="Gevers D."/>
            <person name="Izard J."/>
            <person name="Ganesan A."/>
            <person name="Blanton J.M."/>
            <person name="Baranova O.V."/>
            <person name="Tanner A.C."/>
            <person name="Mathney J.M.J."/>
            <person name="Dewhirst F.E."/>
            <person name="Young S.K."/>
            <person name="Zeng Q."/>
            <person name="Gargeya S."/>
            <person name="Fitzgerald M."/>
            <person name="Haas B."/>
            <person name="Abouelleil A."/>
            <person name="Alvarado L."/>
            <person name="Arachchi H.M."/>
            <person name="Berlin A."/>
            <person name="Brown A."/>
            <person name="Chapman S.B."/>
            <person name="Chen Z."/>
            <person name="Dunbar C."/>
            <person name="Freedman E."/>
            <person name="Gearin G."/>
            <person name="Gellesch M."/>
            <person name="Goldberg J."/>
            <person name="Griggs A."/>
            <person name="Gujja S."/>
            <person name="Heiman D."/>
            <person name="Howarth C."/>
            <person name="Larson L."/>
            <person name="Lui A."/>
            <person name="MacDonald P.J.P."/>
            <person name="Montmayeur A."/>
            <person name="Murphy C."/>
            <person name="Neiman D."/>
            <person name="Pearson M."/>
            <person name="Priest M."/>
            <person name="Roberts A."/>
            <person name="Saif S."/>
            <person name="Shea T."/>
            <person name="Shenoy N."/>
            <person name="Sisk P."/>
            <person name="Stolte C."/>
            <person name="Sykes S."/>
            <person name="Wortman J."/>
            <person name="Nusbaum C."/>
            <person name="Birren B."/>
        </authorList>
    </citation>
    <scope>NUCLEOTIDE SEQUENCE [LARGE SCALE GENOMIC DNA]</scope>
    <source>
        <strain evidence="6 7">F0411</strain>
    </source>
</reference>
<keyword evidence="7" id="KW-1185">Reference proteome</keyword>
<dbReference type="PATRIC" id="fig|857291.3.peg.1560"/>
<dbReference type="PANTHER" id="PTHR11085">
    <property type="entry name" value="NAD-DEPENDENT PROTEIN DEACYLASE SIRTUIN-5, MITOCHONDRIAL-RELATED"/>
    <property type="match status" value="1"/>
</dbReference>
<evidence type="ECO:0000256" key="1">
    <source>
        <dbReference type="ARBA" id="ARBA00012928"/>
    </source>
</evidence>
<gene>
    <name evidence="6" type="ORF">HMPREF9138_01570</name>
</gene>
<comment type="caution">
    <text evidence="6">The sequence shown here is derived from an EMBL/GenBank/DDBJ whole genome shotgun (WGS) entry which is preliminary data.</text>
</comment>
<keyword evidence="3" id="KW-0520">NAD</keyword>
<dbReference type="EC" id="2.3.1.286" evidence="1"/>
<dbReference type="GO" id="GO:0017136">
    <property type="term" value="F:histone deacetylase activity, NAD-dependent"/>
    <property type="evidence" value="ECO:0007669"/>
    <property type="project" value="TreeGrafter"/>
</dbReference>
<proteinExistence type="predicted"/>
<keyword evidence="2" id="KW-0808">Transferase</keyword>
<evidence type="ECO:0000256" key="3">
    <source>
        <dbReference type="ARBA" id="ARBA00023027"/>
    </source>
</evidence>
<dbReference type="InterPro" id="IPR026590">
    <property type="entry name" value="Ssirtuin_cat_dom"/>
</dbReference>
<evidence type="ECO:0000313" key="6">
    <source>
        <dbReference type="EMBL" id="EHG15994.1"/>
    </source>
</evidence>
<evidence type="ECO:0000256" key="2">
    <source>
        <dbReference type="ARBA" id="ARBA00022679"/>
    </source>
</evidence>
<dbReference type="PROSITE" id="PS50305">
    <property type="entry name" value="SIRTUIN"/>
    <property type="match status" value="1"/>
</dbReference>
<dbReference type="AlphaFoldDB" id="G6AHJ3"/>
<dbReference type="InterPro" id="IPR029035">
    <property type="entry name" value="DHS-like_NAD/FAD-binding_dom"/>
</dbReference>
<organism evidence="6 7">
    <name type="scientific">Prevotella histicola F0411</name>
    <dbReference type="NCBI Taxonomy" id="857291"/>
    <lineage>
        <taxon>Bacteria</taxon>
        <taxon>Pseudomonadati</taxon>
        <taxon>Bacteroidota</taxon>
        <taxon>Bacteroidia</taxon>
        <taxon>Bacteroidales</taxon>
        <taxon>Prevotellaceae</taxon>
        <taxon>Prevotella</taxon>
    </lineage>
</organism>
<evidence type="ECO:0000313" key="7">
    <source>
        <dbReference type="Proteomes" id="UP000004597"/>
    </source>
</evidence>
<dbReference type="Gene3D" id="3.30.1600.10">
    <property type="entry name" value="SIR2/SIRT2 'Small Domain"/>
    <property type="match status" value="1"/>
</dbReference>
<protein>
    <recommendedName>
        <fullName evidence="1">protein acetyllysine N-acetyltransferase</fullName>
        <ecNumber evidence="1">2.3.1.286</ecNumber>
    </recommendedName>
</protein>
<evidence type="ECO:0000259" key="5">
    <source>
        <dbReference type="PROSITE" id="PS50305"/>
    </source>
</evidence>
<evidence type="ECO:0000256" key="4">
    <source>
        <dbReference type="PROSITE-ProRule" id="PRU00236"/>
    </source>
</evidence>